<dbReference type="InterPro" id="IPR002182">
    <property type="entry name" value="NB-ARC"/>
</dbReference>
<keyword evidence="4" id="KW-0547">Nucleotide-binding</keyword>
<dbReference type="Pfam" id="PF00931">
    <property type="entry name" value="NB-ARC"/>
    <property type="match status" value="1"/>
</dbReference>
<dbReference type="Pfam" id="PF23559">
    <property type="entry name" value="WHD_DRP"/>
    <property type="match status" value="1"/>
</dbReference>
<evidence type="ECO:0000256" key="2">
    <source>
        <dbReference type="ARBA" id="ARBA00022614"/>
    </source>
</evidence>
<protein>
    <recommendedName>
        <fullName evidence="14">Disease resistance protein RGA3</fullName>
    </recommendedName>
</protein>
<dbReference type="PANTHER" id="PTHR36766">
    <property type="entry name" value="PLANT BROAD-SPECTRUM MILDEW RESISTANCE PROTEIN RPW8"/>
    <property type="match status" value="1"/>
</dbReference>
<feature type="domain" description="R13L1/DRL21-like LRR repeat region" evidence="11">
    <location>
        <begin position="709"/>
        <end position="836"/>
    </location>
</feature>
<dbReference type="EMBL" id="CP144753">
    <property type="protein sequence ID" value="WVZ91842.1"/>
    <property type="molecule type" value="Genomic_DNA"/>
</dbReference>
<feature type="domain" description="Disease resistance N-terminal" evidence="8">
    <location>
        <begin position="39"/>
        <end position="130"/>
    </location>
</feature>
<keyword evidence="6" id="KW-0067">ATP-binding</keyword>
<evidence type="ECO:0000256" key="3">
    <source>
        <dbReference type="ARBA" id="ARBA00022737"/>
    </source>
</evidence>
<feature type="domain" description="NB-ARC" evidence="7">
    <location>
        <begin position="205"/>
        <end position="375"/>
    </location>
</feature>
<dbReference type="InterPro" id="IPR058922">
    <property type="entry name" value="WHD_DRP"/>
</dbReference>
<keyword evidence="2" id="KW-0433">Leucine-rich repeat</keyword>
<evidence type="ECO:0000256" key="4">
    <source>
        <dbReference type="ARBA" id="ARBA00022741"/>
    </source>
</evidence>
<dbReference type="Pfam" id="PF23247">
    <property type="entry name" value="LRR_RPS2"/>
    <property type="match status" value="1"/>
</dbReference>
<dbReference type="SUPFAM" id="SSF52540">
    <property type="entry name" value="P-loop containing nucleoside triphosphate hydrolases"/>
    <property type="match status" value="1"/>
</dbReference>
<dbReference type="Proteomes" id="UP001341281">
    <property type="component" value="Chromosome 09"/>
</dbReference>
<dbReference type="GO" id="GO:0002758">
    <property type="term" value="P:innate immune response-activating signaling pathway"/>
    <property type="evidence" value="ECO:0007669"/>
    <property type="project" value="UniProtKB-ARBA"/>
</dbReference>
<keyword evidence="3" id="KW-0677">Repeat</keyword>
<evidence type="ECO:0000256" key="6">
    <source>
        <dbReference type="ARBA" id="ARBA00022840"/>
    </source>
</evidence>
<comment type="similarity">
    <text evidence="1">Belongs to the disease resistance NB-LRR family.</text>
</comment>
<name>A0AAQ3XCY9_PASNO</name>
<evidence type="ECO:0000256" key="1">
    <source>
        <dbReference type="ARBA" id="ARBA00008894"/>
    </source>
</evidence>
<dbReference type="Pfam" id="PF18052">
    <property type="entry name" value="Rx_N"/>
    <property type="match status" value="1"/>
</dbReference>
<dbReference type="Gene3D" id="3.80.10.10">
    <property type="entry name" value="Ribonuclease Inhibitor"/>
    <property type="match status" value="4"/>
</dbReference>
<evidence type="ECO:0008006" key="14">
    <source>
        <dbReference type="Google" id="ProtNLM"/>
    </source>
</evidence>
<feature type="domain" description="Disease resistance protein winged helix" evidence="10">
    <location>
        <begin position="456"/>
        <end position="532"/>
    </location>
</feature>
<keyword evidence="13" id="KW-1185">Reference proteome</keyword>
<dbReference type="InterPro" id="IPR027417">
    <property type="entry name" value="P-loop_NTPase"/>
</dbReference>
<dbReference type="InterPro" id="IPR041118">
    <property type="entry name" value="Rx_N"/>
</dbReference>
<dbReference type="InterPro" id="IPR036388">
    <property type="entry name" value="WH-like_DNA-bd_sf"/>
</dbReference>
<dbReference type="Gene3D" id="1.10.10.10">
    <property type="entry name" value="Winged helix-like DNA-binding domain superfamily/Winged helix DNA-binding domain"/>
    <property type="match status" value="1"/>
</dbReference>
<dbReference type="Gene3D" id="1.20.5.4130">
    <property type="match status" value="1"/>
</dbReference>
<evidence type="ECO:0000256" key="5">
    <source>
        <dbReference type="ARBA" id="ARBA00022821"/>
    </source>
</evidence>
<dbReference type="Gene3D" id="3.40.50.300">
    <property type="entry name" value="P-loop containing nucleotide triphosphate hydrolases"/>
    <property type="match status" value="1"/>
</dbReference>
<dbReference type="AlphaFoldDB" id="A0AAQ3XCY9"/>
<gene>
    <name evidence="12" type="ORF">U9M48_037965</name>
</gene>
<dbReference type="Pfam" id="PF25019">
    <property type="entry name" value="LRR_R13L1-DRL21"/>
    <property type="match status" value="1"/>
</dbReference>
<dbReference type="GO" id="GO:0005524">
    <property type="term" value="F:ATP binding"/>
    <property type="evidence" value="ECO:0007669"/>
    <property type="project" value="UniProtKB-KW"/>
</dbReference>
<dbReference type="GO" id="GO:0009626">
    <property type="term" value="P:plant-type hypersensitive response"/>
    <property type="evidence" value="ECO:0007669"/>
    <property type="project" value="UniProtKB-ARBA"/>
</dbReference>
<dbReference type="PRINTS" id="PR00364">
    <property type="entry name" value="DISEASERSIST"/>
</dbReference>
<evidence type="ECO:0000259" key="11">
    <source>
        <dbReference type="Pfam" id="PF25019"/>
    </source>
</evidence>
<evidence type="ECO:0000313" key="12">
    <source>
        <dbReference type="EMBL" id="WVZ91842.1"/>
    </source>
</evidence>
<dbReference type="InterPro" id="IPR056789">
    <property type="entry name" value="LRR_R13L1-DRL21"/>
</dbReference>
<dbReference type="SUPFAM" id="SSF52058">
    <property type="entry name" value="L domain-like"/>
    <property type="match status" value="2"/>
</dbReference>
<dbReference type="GO" id="GO:0043531">
    <property type="term" value="F:ADP binding"/>
    <property type="evidence" value="ECO:0007669"/>
    <property type="project" value="InterPro"/>
</dbReference>
<accession>A0AAQ3XCY9</accession>
<dbReference type="InterPro" id="IPR032675">
    <property type="entry name" value="LRR_dom_sf"/>
</dbReference>
<evidence type="ECO:0000259" key="10">
    <source>
        <dbReference type="Pfam" id="PF23559"/>
    </source>
</evidence>
<dbReference type="GO" id="GO:0042742">
    <property type="term" value="P:defense response to bacterium"/>
    <property type="evidence" value="ECO:0007669"/>
    <property type="project" value="UniProtKB-ARBA"/>
</dbReference>
<sequence>MPSPPLFPITTSTSPCFSQLTASDSHPSNMAESLLLPWVQGLADKAADVLVQSVTSLWGVDDNRCKLEHQLKHVRYLLADAEEKAEAATEAGRAIKAWMKKLKAAAYEADNVLDDLRYEALRREVEARGSTSRKRKYFLLDRPLVLHKVSMDLTSVLRKIDELVVEMNNFGLLQRMQAPQIVYHQTHSALDESLDIFGRDNDREVVVNLLLDQQDQQNVQVLPIIGMGGLGKTTLAKMVFNDGRVENHFELKMWHCVSENFEATAIVRSVIELASNKRCDLPDNIELLRGELQKVIGRKRYLLILDDVWNEEQRKWEDDLKALLCSSSGGSGSMIVVTSRSNRVASIMGTLPPHELTCLGEDDSWKLFSKKAFSKGVQDQPEFVIIGKSIMNRCKGLPLALKTMGGLISSRLKVQEWKDIAKSNLGEAKDQVLSILKLSYRHLLPEMKQCFAFCAVFPKDSEMEKDKLLQLWIANGFIPEEGTMDLMQKAERIFSELVWRSFLQDVNLVCDGFRFQNRRIVCKMHDLMHDLAKDISSAECVDGIMVSKREEVAVEDVLHMQISYYGWENTNVLLKDATSLRTLLITVQGQHNFKNLKKMPLRALCCRDPSITRSQYVNPAHLRYLDLSYSDVDSLPDAVCMFYNLISLRLNGCEKLRCLPEGMTSLRKLMHLYLLHCHNLERMPPKLSLLHDLCILTMFVVGTDDGCGIEELRDMRLHSHKLELYKLRNVKTGSKANLHQKRISELLLDWDHKRSDIRTNDEANNEEEVLESLVPPSELEFLEIRGYNGLAIPQWMRDPQMFWCLRELIISSCPKCEDIPIVWLSSSLEHVSLSGMDSLTTLCKNIEVEAVEISSPQVFPSLKKMVLHSLPNLERWTENSAGEPHKSVMFPQLEELRVFSCSKLETLPEAPLLMHLRCFGSNSAGVRSMRIPLGCWPSLVRLELALLANVVISLEEQQGQSQTLLENLKAMRVQGENAFVSIFDLPKLRLGLGEGLACLEELEIWNCYNIMRWPVEELRYLRRLRSLSIFGFEKLEQISSEDILSLPLLETLRIGNCDSLWEIQELPILLEKLVITKCRRLVALPTNLVNLAKLRVLDLSYCLGMEALPDGIEGLASLEELQISSCPRIEEFSPSLLLRLPHLKVLSLYENSDGLKRRCREGGEYFDLLSSIPSKDICSFELLLKLYSCIDLIASGSICSGSTGHQWRNLDQSEDAAIGVDDKAEGGKIQQGMKPCPPATRRARQAFCSRKERITADANK</sequence>
<dbReference type="FunFam" id="1.10.10.10:FF:000322">
    <property type="entry name" value="Probable disease resistance protein At1g63360"/>
    <property type="match status" value="1"/>
</dbReference>
<dbReference type="InterPro" id="IPR042197">
    <property type="entry name" value="Apaf_helical"/>
</dbReference>
<dbReference type="Gene3D" id="1.10.8.430">
    <property type="entry name" value="Helical domain of apoptotic protease-activating factors"/>
    <property type="match status" value="1"/>
</dbReference>
<dbReference type="InterPro" id="IPR057135">
    <property type="entry name" value="At4g27190-like_LRR"/>
</dbReference>
<keyword evidence="5" id="KW-0611">Plant defense</keyword>
<feature type="domain" description="Disease resistance protein At4g27190-like leucine-rich repeats" evidence="9">
    <location>
        <begin position="1019"/>
        <end position="1148"/>
    </location>
</feature>
<evidence type="ECO:0000313" key="13">
    <source>
        <dbReference type="Proteomes" id="UP001341281"/>
    </source>
</evidence>
<evidence type="ECO:0000259" key="9">
    <source>
        <dbReference type="Pfam" id="PF23247"/>
    </source>
</evidence>
<proteinExistence type="inferred from homology"/>
<organism evidence="12 13">
    <name type="scientific">Paspalum notatum var. saurae</name>
    <dbReference type="NCBI Taxonomy" id="547442"/>
    <lineage>
        <taxon>Eukaryota</taxon>
        <taxon>Viridiplantae</taxon>
        <taxon>Streptophyta</taxon>
        <taxon>Embryophyta</taxon>
        <taxon>Tracheophyta</taxon>
        <taxon>Spermatophyta</taxon>
        <taxon>Magnoliopsida</taxon>
        <taxon>Liliopsida</taxon>
        <taxon>Poales</taxon>
        <taxon>Poaceae</taxon>
        <taxon>PACMAD clade</taxon>
        <taxon>Panicoideae</taxon>
        <taxon>Andropogonodae</taxon>
        <taxon>Paspaleae</taxon>
        <taxon>Paspalinae</taxon>
        <taxon>Paspalum</taxon>
    </lineage>
</organism>
<reference evidence="12 13" key="1">
    <citation type="submission" date="2024-02" db="EMBL/GenBank/DDBJ databases">
        <title>High-quality chromosome-scale genome assembly of Pensacola bahiagrass (Paspalum notatum Flugge var. saurae).</title>
        <authorList>
            <person name="Vega J.M."/>
            <person name="Podio M."/>
            <person name="Orjuela J."/>
            <person name="Siena L.A."/>
            <person name="Pessino S.C."/>
            <person name="Combes M.C."/>
            <person name="Mariac C."/>
            <person name="Albertini E."/>
            <person name="Pupilli F."/>
            <person name="Ortiz J.P.A."/>
            <person name="Leblanc O."/>
        </authorList>
    </citation>
    <scope>NUCLEOTIDE SEQUENCE [LARGE SCALE GENOMIC DNA]</scope>
    <source>
        <strain evidence="12">R1</strain>
        <tissue evidence="12">Leaf</tissue>
    </source>
</reference>
<evidence type="ECO:0000259" key="7">
    <source>
        <dbReference type="Pfam" id="PF00931"/>
    </source>
</evidence>
<evidence type="ECO:0000259" key="8">
    <source>
        <dbReference type="Pfam" id="PF18052"/>
    </source>
</evidence>
<dbReference type="PANTHER" id="PTHR36766:SF70">
    <property type="entry name" value="DISEASE RESISTANCE PROTEIN RGA4"/>
    <property type="match status" value="1"/>
</dbReference>